<evidence type="ECO:0000313" key="2">
    <source>
        <dbReference type="EMBL" id="GIL64079.1"/>
    </source>
</evidence>
<comment type="caution">
    <text evidence="2">The sequence shown here is derived from an EMBL/GenBank/DDBJ whole genome shotgun (WGS) entry which is preliminary data.</text>
</comment>
<dbReference type="GO" id="GO:0051131">
    <property type="term" value="P:chaperone-mediated protein complex assembly"/>
    <property type="evidence" value="ECO:0007669"/>
    <property type="project" value="InterPro"/>
</dbReference>
<accession>A0A8J4BRU6</accession>
<dbReference type="InterPro" id="IPR042619">
    <property type="entry name" value="BBS10"/>
</dbReference>
<organism evidence="2 3">
    <name type="scientific">Volvox africanus</name>
    <dbReference type="NCBI Taxonomy" id="51714"/>
    <lineage>
        <taxon>Eukaryota</taxon>
        <taxon>Viridiplantae</taxon>
        <taxon>Chlorophyta</taxon>
        <taxon>core chlorophytes</taxon>
        <taxon>Chlorophyceae</taxon>
        <taxon>CS clade</taxon>
        <taxon>Chlamydomonadales</taxon>
        <taxon>Volvocaceae</taxon>
        <taxon>Volvox</taxon>
    </lineage>
</organism>
<feature type="region of interest" description="Disordered" evidence="1">
    <location>
        <begin position="108"/>
        <end position="131"/>
    </location>
</feature>
<keyword evidence="3" id="KW-1185">Reference proteome</keyword>
<sequence>MVLLGARRATLLEFTEQQWGAAGQAACTLLICGVSDAAIKQSVREVRRCLISIAASVGTMARHDIDADASSNDECGRECLVFVAGGGGFEGLLEFQLRELSDVAKKGLPTSQADEQEGEEEAAEADNGELRGAGAPLVETGAVAEAVEDPGEDAVAEAREASELLASLRVLHAMAAVVPMALTGASGGGGGRSTSERRAQREALLQVHALRQVQAAALQRGEVVRCGLVVPSAAASFHGRALRGVSGEEAAGACEGPLLDVTNGQNKTSFIREQPPIGGDAFVAVPNAMLYGVVEPAAVAVSAWNHAVDVLRQVVRIEGSPVAAVSGQQQRGGGDAGAPVTVAGPAPVKIPRARRGGGGTGWASGSSSAGAEDDSEGGSDEG</sequence>
<feature type="compositionally biased region" description="Acidic residues" evidence="1">
    <location>
        <begin position="371"/>
        <end position="382"/>
    </location>
</feature>
<gene>
    <name evidence="2" type="ORF">Vafri_18061</name>
</gene>
<protein>
    <submittedName>
        <fullName evidence="2">Uncharacterized protein</fullName>
    </submittedName>
</protein>
<dbReference type="EMBL" id="BNCO01000063">
    <property type="protein sequence ID" value="GIL64079.1"/>
    <property type="molecule type" value="Genomic_DNA"/>
</dbReference>
<evidence type="ECO:0000256" key="1">
    <source>
        <dbReference type="SAM" id="MobiDB-lite"/>
    </source>
</evidence>
<evidence type="ECO:0000313" key="3">
    <source>
        <dbReference type="Proteomes" id="UP000747399"/>
    </source>
</evidence>
<feature type="compositionally biased region" description="Low complexity" evidence="1">
    <location>
        <begin position="337"/>
        <end position="347"/>
    </location>
</feature>
<name>A0A8J4BRU6_9CHLO</name>
<dbReference type="PANTHER" id="PTHR14667:SF2">
    <property type="entry name" value="BARDET-BIEDL SYNDROME 10 PROTEIN"/>
    <property type="match status" value="1"/>
</dbReference>
<proteinExistence type="predicted"/>
<reference evidence="2" key="1">
    <citation type="journal article" date="2021" name="Proc. Natl. Acad. Sci. U.S.A.">
        <title>Three genomes in the algal genus Volvox reveal the fate of a haploid sex-determining region after a transition to homothallism.</title>
        <authorList>
            <person name="Yamamoto K."/>
            <person name="Hamaji T."/>
            <person name="Kawai-Toyooka H."/>
            <person name="Matsuzaki R."/>
            <person name="Takahashi F."/>
            <person name="Nishimura Y."/>
            <person name="Kawachi M."/>
            <person name="Noguchi H."/>
            <person name="Minakuchi Y."/>
            <person name="Umen J.G."/>
            <person name="Toyoda A."/>
            <person name="Nozaki H."/>
        </authorList>
    </citation>
    <scope>NUCLEOTIDE SEQUENCE</scope>
    <source>
        <strain evidence="2">NIES-3780</strain>
    </source>
</reference>
<dbReference type="PANTHER" id="PTHR14667">
    <property type="entry name" value="BARDET-BIEDL SYNDROME 10 PROTEIN"/>
    <property type="match status" value="1"/>
</dbReference>
<dbReference type="Proteomes" id="UP000747399">
    <property type="component" value="Unassembled WGS sequence"/>
</dbReference>
<dbReference type="AlphaFoldDB" id="A0A8J4BRU6"/>
<feature type="region of interest" description="Disordered" evidence="1">
    <location>
        <begin position="324"/>
        <end position="382"/>
    </location>
</feature>
<feature type="compositionally biased region" description="Acidic residues" evidence="1">
    <location>
        <begin position="114"/>
        <end position="127"/>
    </location>
</feature>